<accession>A0AA91ZTM2</accession>
<dbReference type="SMART" id="SM00646">
    <property type="entry name" value="Ami_3"/>
    <property type="match status" value="1"/>
</dbReference>
<dbReference type="PANTHER" id="PTHR30404:SF8">
    <property type="entry name" value="AUTOLYSIN PH-RELATED"/>
    <property type="match status" value="1"/>
</dbReference>
<dbReference type="Pfam" id="PF12123">
    <property type="entry name" value="CBD_PlyG"/>
    <property type="match status" value="1"/>
</dbReference>
<feature type="domain" description="MurNAc-LAA" evidence="1">
    <location>
        <begin position="3"/>
        <end position="100"/>
    </location>
</feature>
<dbReference type="Pfam" id="PF01520">
    <property type="entry name" value="Amidase_3"/>
    <property type="match status" value="1"/>
</dbReference>
<dbReference type="InterPro" id="IPR050695">
    <property type="entry name" value="N-acetylmuramoyl_amidase_3"/>
</dbReference>
<evidence type="ECO:0000313" key="3">
    <source>
        <dbReference type="Proteomes" id="UP000221020"/>
    </source>
</evidence>
<dbReference type="EMBL" id="NVOR01000022">
    <property type="protein sequence ID" value="PED82976.1"/>
    <property type="molecule type" value="Genomic_DNA"/>
</dbReference>
<comment type="caution">
    <text evidence="2">The sequence shown here is derived from an EMBL/GenBank/DDBJ whole genome shotgun (WGS) entry which is preliminary data.</text>
</comment>
<dbReference type="PANTHER" id="PTHR30404">
    <property type="entry name" value="N-ACETYLMURAMOYL-L-ALANINE AMIDASE"/>
    <property type="match status" value="1"/>
</dbReference>
<evidence type="ECO:0000259" key="1">
    <source>
        <dbReference type="SMART" id="SM00646"/>
    </source>
</evidence>
<reference evidence="2 3" key="1">
    <citation type="submission" date="2017-09" db="EMBL/GenBank/DDBJ databases">
        <title>Large-scale bioinformatics analysis of Bacillus genomes uncovers conserved roles of natural products in bacterial physiology.</title>
        <authorList>
            <consortium name="Agbiome Team Llc"/>
            <person name="Bleich R.M."/>
            <person name="Grubbs K.J."/>
            <person name="Santa Maria K.C."/>
            <person name="Allen S.E."/>
            <person name="Farag S."/>
            <person name="Shank E.A."/>
            <person name="Bowers A."/>
        </authorList>
    </citation>
    <scope>NUCLEOTIDE SEQUENCE [LARGE SCALE GENOMIC DNA]</scope>
    <source>
        <strain evidence="2 3">AFS092012</strain>
    </source>
</reference>
<sequence>MGSNGLSVSIHLNAANSNAVGTEVLHYNNQGLAAKVSAKIASVLGIMDRGPKDGKSIGYISSTKAEAILIEICFIDNPSDMKKLMDNFDAVAAGIVEAITGKSIESGGGNLVANEDGRRKIKTGGLGFNAIKEVSEVLCSRGIKSSIIFEGAGTAPYLLTEKMKNPEMDNFTVWLNGNNWYYEYIK</sequence>
<dbReference type="GO" id="GO:0009253">
    <property type="term" value="P:peptidoglycan catabolic process"/>
    <property type="evidence" value="ECO:0007669"/>
    <property type="project" value="InterPro"/>
</dbReference>
<dbReference type="GO" id="GO:0030288">
    <property type="term" value="C:outer membrane-bounded periplasmic space"/>
    <property type="evidence" value="ECO:0007669"/>
    <property type="project" value="TreeGrafter"/>
</dbReference>
<dbReference type="CDD" id="cd02696">
    <property type="entry name" value="MurNAc-LAA"/>
    <property type="match status" value="1"/>
</dbReference>
<dbReference type="InterPro" id="IPR002508">
    <property type="entry name" value="MurNAc-LAA_cat"/>
</dbReference>
<dbReference type="InterPro" id="IPR021976">
    <property type="entry name" value="Amidase_C"/>
</dbReference>
<protein>
    <submittedName>
        <fullName evidence="2">N-acetylmuramoyl-L-alanine amidase</fullName>
    </submittedName>
</protein>
<proteinExistence type="predicted"/>
<dbReference type="GO" id="GO:0008745">
    <property type="term" value="F:N-acetylmuramoyl-L-alanine amidase activity"/>
    <property type="evidence" value="ECO:0007669"/>
    <property type="project" value="InterPro"/>
</dbReference>
<name>A0AA91ZTM2_9BACI</name>
<gene>
    <name evidence="2" type="ORF">CON65_08910</name>
</gene>
<dbReference type="Gene3D" id="3.30.70.2030">
    <property type="match status" value="1"/>
</dbReference>
<dbReference type="Proteomes" id="UP000221020">
    <property type="component" value="Unassembled WGS sequence"/>
</dbReference>
<dbReference type="SUPFAM" id="SSF53187">
    <property type="entry name" value="Zn-dependent exopeptidases"/>
    <property type="match status" value="1"/>
</dbReference>
<evidence type="ECO:0000313" key="2">
    <source>
        <dbReference type="EMBL" id="PED82976.1"/>
    </source>
</evidence>
<dbReference type="AlphaFoldDB" id="A0AA91ZTM2"/>
<dbReference type="Gene3D" id="3.40.630.40">
    <property type="entry name" value="Zn-dependent exopeptidases"/>
    <property type="match status" value="1"/>
</dbReference>
<organism evidence="2 3">
    <name type="scientific">Bacillus pseudomycoides</name>
    <dbReference type="NCBI Taxonomy" id="64104"/>
    <lineage>
        <taxon>Bacteria</taxon>
        <taxon>Bacillati</taxon>
        <taxon>Bacillota</taxon>
        <taxon>Bacilli</taxon>
        <taxon>Bacillales</taxon>
        <taxon>Bacillaceae</taxon>
        <taxon>Bacillus</taxon>
        <taxon>Bacillus cereus group</taxon>
    </lineage>
</organism>